<evidence type="ECO:0000313" key="2">
    <source>
        <dbReference type="Proteomes" id="UP000187735"/>
    </source>
</evidence>
<accession>A0A1P8WN04</accession>
<name>A0A1P8WN04_9PLAN</name>
<dbReference type="EMBL" id="CP017641">
    <property type="protein sequence ID" value="APZ95452.1"/>
    <property type="molecule type" value="Genomic_DNA"/>
</dbReference>
<gene>
    <name evidence="1" type="ORF">Fuma_05110</name>
</gene>
<organism evidence="1 2">
    <name type="scientific">Fuerstiella marisgermanici</name>
    <dbReference type="NCBI Taxonomy" id="1891926"/>
    <lineage>
        <taxon>Bacteria</taxon>
        <taxon>Pseudomonadati</taxon>
        <taxon>Planctomycetota</taxon>
        <taxon>Planctomycetia</taxon>
        <taxon>Planctomycetales</taxon>
        <taxon>Planctomycetaceae</taxon>
        <taxon>Fuerstiella</taxon>
    </lineage>
</organism>
<dbReference type="AlphaFoldDB" id="A0A1P8WN04"/>
<sequence>MDQAIRIFTSKSNILLEAVNFNLLAATRRRHILKLPKLGLVVLRKRTHFFCCGT</sequence>
<proteinExistence type="predicted"/>
<evidence type="ECO:0000313" key="1">
    <source>
        <dbReference type="EMBL" id="APZ95452.1"/>
    </source>
</evidence>
<dbReference type="Proteomes" id="UP000187735">
    <property type="component" value="Chromosome"/>
</dbReference>
<keyword evidence="2" id="KW-1185">Reference proteome</keyword>
<dbReference type="KEGG" id="fmr:Fuma_05110"/>
<reference evidence="1 2" key="1">
    <citation type="journal article" date="2016" name="Front. Microbiol.">
        <title>Fuerstia marisgermanicae gen. nov., sp. nov., an Unusual Member of the Phylum Planctomycetes from the German Wadden Sea.</title>
        <authorList>
            <person name="Kohn T."/>
            <person name="Heuer A."/>
            <person name="Jogler M."/>
            <person name="Vollmers J."/>
            <person name="Boedeker C."/>
            <person name="Bunk B."/>
            <person name="Rast P."/>
            <person name="Borchert D."/>
            <person name="Glockner I."/>
            <person name="Freese H.M."/>
            <person name="Klenk H.P."/>
            <person name="Overmann J."/>
            <person name="Kaster A.K."/>
            <person name="Rohde M."/>
            <person name="Wiegand S."/>
            <person name="Jogler C."/>
        </authorList>
    </citation>
    <scope>NUCLEOTIDE SEQUENCE [LARGE SCALE GENOMIC DNA]</scope>
    <source>
        <strain evidence="1 2">NH11</strain>
    </source>
</reference>
<protein>
    <submittedName>
        <fullName evidence="1">Uncharacterized protein</fullName>
    </submittedName>
</protein>